<organism evidence="2 3">
    <name type="scientific">Amycolatopsis samaneae</name>
    <dbReference type="NCBI Taxonomy" id="664691"/>
    <lineage>
        <taxon>Bacteria</taxon>
        <taxon>Bacillati</taxon>
        <taxon>Actinomycetota</taxon>
        <taxon>Actinomycetes</taxon>
        <taxon>Pseudonocardiales</taxon>
        <taxon>Pseudonocardiaceae</taxon>
        <taxon>Amycolatopsis</taxon>
    </lineage>
</organism>
<keyword evidence="1" id="KW-1133">Transmembrane helix</keyword>
<accession>A0ABW5GAY6</accession>
<protein>
    <submittedName>
        <fullName evidence="2">Uncharacterized protein</fullName>
    </submittedName>
</protein>
<dbReference type="EMBL" id="JBHUKU010000003">
    <property type="protein sequence ID" value="MFD2458253.1"/>
    <property type="molecule type" value="Genomic_DNA"/>
</dbReference>
<name>A0ABW5GAY6_9PSEU</name>
<keyword evidence="3" id="KW-1185">Reference proteome</keyword>
<dbReference type="Proteomes" id="UP001597419">
    <property type="component" value="Unassembled WGS sequence"/>
</dbReference>
<evidence type="ECO:0000256" key="1">
    <source>
        <dbReference type="SAM" id="Phobius"/>
    </source>
</evidence>
<keyword evidence="1" id="KW-0812">Transmembrane</keyword>
<dbReference type="RefSeq" id="WP_345395100.1">
    <property type="nucleotide sequence ID" value="NZ_BAABHG010000007.1"/>
</dbReference>
<comment type="caution">
    <text evidence="2">The sequence shown here is derived from an EMBL/GenBank/DDBJ whole genome shotgun (WGS) entry which is preliminary data.</text>
</comment>
<keyword evidence="1" id="KW-0472">Membrane</keyword>
<reference evidence="3" key="1">
    <citation type="journal article" date="2019" name="Int. J. Syst. Evol. Microbiol.">
        <title>The Global Catalogue of Microorganisms (GCM) 10K type strain sequencing project: providing services to taxonomists for standard genome sequencing and annotation.</title>
        <authorList>
            <consortium name="The Broad Institute Genomics Platform"/>
            <consortium name="The Broad Institute Genome Sequencing Center for Infectious Disease"/>
            <person name="Wu L."/>
            <person name="Ma J."/>
        </authorList>
    </citation>
    <scope>NUCLEOTIDE SEQUENCE [LARGE SCALE GENOMIC DNA]</scope>
    <source>
        <strain evidence="3">CGMCC 4.7643</strain>
    </source>
</reference>
<feature type="transmembrane region" description="Helical" evidence="1">
    <location>
        <begin position="39"/>
        <end position="59"/>
    </location>
</feature>
<proteinExistence type="predicted"/>
<gene>
    <name evidence="2" type="ORF">ACFSYJ_06580</name>
</gene>
<sequence length="195" mass="19923">MTKEKELFVRALGTDEPPLNLDFEALEATNTRRRRAKSIAPLAGAAVAVSAVIGGVALVTAPEAPPAVQAAAGAPPAVKVEVPTVRDIAYCYRTADIGSREPSQRVPIGINGTGKDGRGDVAAVAMRICGSAWRDNVYHWQPPGDSPGQHQYAVPALVSCVLDSSALGAESGAVGVFPGDAATCAALGLSAARIP</sequence>
<evidence type="ECO:0000313" key="2">
    <source>
        <dbReference type="EMBL" id="MFD2458253.1"/>
    </source>
</evidence>
<evidence type="ECO:0000313" key="3">
    <source>
        <dbReference type="Proteomes" id="UP001597419"/>
    </source>
</evidence>